<feature type="region of interest" description="Disordered" evidence="1">
    <location>
        <begin position="347"/>
        <end position="370"/>
    </location>
</feature>
<keyword evidence="2" id="KW-0472">Membrane</keyword>
<proteinExistence type="predicted"/>
<feature type="transmembrane region" description="Helical" evidence="2">
    <location>
        <begin position="54"/>
        <end position="75"/>
    </location>
</feature>
<dbReference type="Gene3D" id="3.80.10.10">
    <property type="entry name" value="Ribonuclease Inhibitor"/>
    <property type="match status" value="1"/>
</dbReference>
<feature type="region of interest" description="Disordered" evidence="1">
    <location>
        <begin position="1"/>
        <end position="23"/>
    </location>
</feature>
<comment type="caution">
    <text evidence="3">The sequence shown here is derived from an EMBL/GenBank/DDBJ whole genome shotgun (WGS) entry which is preliminary data.</text>
</comment>
<protein>
    <submittedName>
        <fullName evidence="3">Uncharacterized protein</fullName>
    </submittedName>
</protein>
<dbReference type="EMBL" id="JAKCXM010000192">
    <property type="protein sequence ID" value="KAJ0399162.1"/>
    <property type="molecule type" value="Genomic_DNA"/>
</dbReference>
<keyword evidence="4" id="KW-1185">Reference proteome</keyword>
<reference evidence="3" key="1">
    <citation type="submission" date="2021-12" db="EMBL/GenBank/DDBJ databases">
        <title>Prjna785345.</title>
        <authorList>
            <person name="Rujirawat T."/>
            <person name="Krajaejun T."/>
        </authorList>
    </citation>
    <scope>NUCLEOTIDE SEQUENCE</scope>
    <source>
        <strain evidence="3">Pi057C3</strain>
    </source>
</reference>
<sequence length="761" mass="85105">MASELQDEKNDEREAKDAETKDAGQAVVQRAAAAVERTTYEFCNLSSPMFRLTWLGLLVIHVFCAYFYIISGILYKRTIGSYLEMYLNTYRIAMNTDSYSTVSHIHYVFGVVHLIMASFMVLWSLYRRRFTFGPLVELTVQLPAPSSKVASKTPTGESVERPRRLGRSIGLATKLYSQLLGRGGVLGVEGQYFDHFLTAREVVETTLQTIQAYRMSEYLARPWVNRFYLAILIVNCWSGPLLHSVFRDHKMKRRAMALVFDGVLDLLSATGVSALVMLSLYKDYDYKLGGFPAHLWYDDKWFVSTVSELQILLVSSKADLASRIIFSIGALLCLESIKEVLREVPRSGGPKGAQAAAKPSTETGVTIASESAGSKQRVPRRLRLVSSLMGPEPFRGKRSWWGRLAFQFAHGALIALGVIVLVFHLHAESIDSSHQCAIQVHPWGNRKAACLLLQLDCDHSKHVGESTHVDKEWSVLDPMYTRRLLVTHCSAVEFPPSMQNFSKLMAMKVYNTTISRWEDDAALTATHHPNIVSLIMGRVNITSKVLPPGLLSPDFPRLLTDVSLAHSNLENIPDEMATRWPANAGFGCEVCGFTSIPKGVLGIPNLMWITFAKNPLAKFPVEVFSRPSISIVNLAEIAFPSYQLPDPSVMATNQLSRFYMMETNVTYLPKWVDSYVTKSRSVWYVPPLDLSGSPFCDALAELRAGTRSQFPADWTTGVPTSEVSEFMFLGRANVSALDGLIECASQWTIFYPTADEDQRYS</sequence>
<dbReference type="SUPFAM" id="SSF52058">
    <property type="entry name" value="L domain-like"/>
    <property type="match status" value="1"/>
</dbReference>
<feature type="transmembrane region" description="Helical" evidence="2">
    <location>
        <begin position="404"/>
        <end position="425"/>
    </location>
</feature>
<dbReference type="InterPro" id="IPR032675">
    <property type="entry name" value="LRR_dom_sf"/>
</dbReference>
<feature type="transmembrane region" description="Helical" evidence="2">
    <location>
        <begin position="227"/>
        <end position="246"/>
    </location>
</feature>
<feature type="transmembrane region" description="Helical" evidence="2">
    <location>
        <begin position="258"/>
        <end position="281"/>
    </location>
</feature>
<feature type="compositionally biased region" description="Polar residues" evidence="1">
    <location>
        <begin position="360"/>
        <end position="370"/>
    </location>
</feature>
<name>A0AAD5LFC7_PYTIN</name>
<evidence type="ECO:0000313" key="4">
    <source>
        <dbReference type="Proteomes" id="UP001209570"/>
    </source>
</evidence>
<feature type="compositionally biased region" description="Basic and acidic residues" evidence="1">
    <location>
        <begin position="1"/>
        <end position="22"/>
    </location>
</feature>
<evidence type="ECO:0000256" key="2">
    <source>
        <dbReference type="SAM" id="Phobius"/>
    </source>
</evidence>
<evidence type="ECO:0000256" key="1">
    <source>
        <dbReference type="SAM" id="MobiDB-lite"/>
    </source>
</evidence>
<accession>A0AAD5LFC7</accession>
<keyword evidence="2" id="KW-1133">Transmembrane helix</keyword>
<organism evidence="3 4">
    <name type="scientific">Pythium insidiosum</name>
    <name type="common">Pythiosis disease agent</name>
    <dbReference type="NCBI Taxonomy" id="114742"/>
    <lineage>
        <taxon>Eukaryota</taxon>
        <taxon>Sar</taxon>
        <taxon>Stramenopiles</taxon>
        <taxon>Oomycota</taxon>
        <taxon>Peronosporomycetes</taxon>
        <taxon>Pythiales</taxon>
        <taxon>Pythiaceae</taxon>
        <taxon>Pythium</taxon>
    </lineage>
</organism>
<dbReference type="AlphaFoldDB" id="A0AAD5LFC7"/>
<feature type="transmembrane region" description="Helical" evidence="2">
    <location>
        <begin position="107"/>
        <end position="126"/>
    </location>
</feature>
<gene>
    <name evidence="3" type="ORF">P43SY_007311</name>
</gene>
<evidence type="ECO:0000313" key="3">
    <source>
        <dbReference type="EMBL" id="KAJ0399162.1"/>
    </source>
</evidence>
<keyword evidence="2" id="KW-0812">Transmembrane</keyword>
<dbReference type="Proteomes" id="UP001209570">
    <property type="component" value="Unassembled WGS sequence"/>
</dbReference>